<dbReference type="InterPro" id="IPR050855">
    <property type="entry name" value="NDM-1-like"/>
</dbReference>
<feature type="signal peptide" evidence="1">
    <location>
        <begin position="1"/>
        <end position="24"/>
    </location>
</feature>
<dbReference type="InterPro" id="IPR036866">
    <property type="entry name" value="RibonucZ/Hydroxyglut_hydro"/>
</dbReference>
<dbReference type="AlphaFoldDB" id="A0A918YX61"/>
<evidence type="ECO:0000313" key="4">
    <source>
        <dbReference type="Proteomes" id="UP000636453"/>
    </source>
</evidence>
<dbReference type="SUPFAM" id="SSF56281">
    <property type="entry name" value="Metallo-hydrolase/oxidoreductase"/>
    <property type="match status" value="1"/>
</dbReference>
<protein>
    <submittedName>
        <fullName evidence="3">HARLDQ motif MBL-fold protein</fullName>
    </submittedName>
</protein>
<evidence type="ECO:0000256" key="1">
    <source>
        <dbReference type="SAM" id="SignalP"/>
    </source>
</evidence>
<dbReference type="InterPro" id="IPR001279">
    <property type="entry name" value="Metallo-B-lactamas"/>
</dbReference>
<dbReference type="EMBL" id="BNCF01000003">
    <property type="protein sequence ID" value="GHE28448.1"/>
    <property type="molecule type" value="Genomic_DNA"/>
</dbReference>
<dbReference type="PANTHER" id="PTHR42951:SF17">
    <property type="entry name" value="METALLO-BETA-LACTAMASE DOMAIN-CONTAINING PROTEIN"/>
    <property type="match status" value="1"/>
</dbReference>
<keyword evidence="1" id="KW-0732">Signal</keyword>
<reference evidence="3" key="1">
    <citation type="journal article" date="2014" name="Int. J. Syst. Evol. Microbiol.">
        <title>Complete genome sequence of Corynebacterium casei LMG S-19264T (=DSM 44701T), isolated from a smear-ripened cheese.</title>
        <authorList>
            <consortium name="US DOE Joint Genome Institute (JGI-PGF)"/>
            <person name="Walter F."/>
            <person name="Albersmeier A."/>
            <person name="Kalinowski J."/>
            <person name="Ruckert C."/>
        </authorList>
    </citation>
    <scope>NUCLEOTIDE SEQUENCE</scope>
    <source>
        <strain evidence="3">KCTC 32020</strain>
    </source>
</reference>
<gene>
    <name evidence="3" type="ORF">GCM10007167_07460</name>
</gene>
<dbReference type="NCBIfam" id="NF012229">
    <property type="entry name" value="bla_class_B_core"/>
    <property type="match status" value="1"/>
</dbReference>
<sequence>MPLPASRLARVVPVLLAIAAGVDAAEPLPPARAPDTPEAWRTPVAPFRIADRTWYVGTQGLSVLLVRTDAGAILIDGGLPQMAPLVLENLRALGVAPDEVRLIVHSHAHYDHTGPLAALQRASGARVVSNAESAALLARGGTDDPHYGDDFAFPPVRADRLVLDGESVELGGVALTARFTPGHTPGSMSWTWTDTRDGKPVRIAYADSLSAPGYRLVGHPRHPRIVDDYRRAFAAVRALPCDVLITPHPDASGWRLQDPAQSRPITCAAYAQAAEERLERQLAEQRSAEAR</sequence>
<dbReference type="Gene3D" id="3.60.15.10">
    <property type="entry name" value="Ribonuclease Z/Hydroxyacylglutathione hydrolase-like"/>
    <property type="match status" value="1"/>
</dbReference>
<dbReference type="SMART" id="SM00849">
    <property type="entry name" value="Lactamase_B"/>
    <property type="match status" value="1"/>
</dbReference>
<keyword evidence="4" id="KW-1185">Reference proteome</keyword>
<dbReference type="PANTHER" id="PTHR42951">
    <property type="entry name" value="METALLO-BETA-LACTAMASE DOMAIN-CONTAINING"/>
    <property type="match status" value="1"/>
</dbReference>
<feature type="domain" description="Metallo-beta-lactamase" evidence="2">
    <location>
        <begin position="60"/>
        <end position="248"/>
    </location>
</feature>
<evidence type="ECO:0000313" key="3">
    <source>
        <dbReference type="EMBL" id="GHE28448.1"/>
    </source>
</evidence>
<accession>A0A918YX61</accession>
<dbReference type="Proteomes" id="UP000636453">
    <property type="component" value="Unassembled WGS sequence"/>
</dbReference>
<dbReference type="OrthoDB" id="9773738at2"/>
<reference evidence="3" key="2">
    <citation type="submission" date="2020-09" db="EMBL/GenBank/DDBJ databases">
        <authorList>
            <person name="Sun Q."/>
            <person name="Kim S."/>
        </authorList>
    </citation>
    <scope>NUCLEOTIDE SEQUENCE</scope>
    <source>
        <strain evidence="3">KCTC 32020</strain>
    </source>
</reference>
<comment type="caution">
    <text evidence="3">The sequence shown here is derived from an EMBL/GenBank/DDBJ whole genome shotgun (WGS) entry which is preliminary data.</text>
</comment>
<feature type="chain" id="PRO_5037703517" evidence="1">
    <location>
        <begin position="25"/>
        <end position="291"/>
    </location>
</feature>
<organism evidence="3 4">
    <name type="scientific">Vulcaniibacterium thermophilum</name>
    <dbReference type="NCBI Taxonomy" id="1169913"/>
    <lineage>
        <taxon>Bacteria</taxon>
        <taxon>Pseudomonadati</taxon>
        <taxon>Pseudomonadota</taxon>
        <taxon>Gammaproteobacteria</taxon>
        <taxon>Lysobacterales</taxon>
        <taxon>Lysobacteraceae</taxon>
        <taxon>Vulcaniibacterium</taxon>
    </lineage>
</organism>
<evidence type="ECO:0000259" key="2">
    <source>
        <dbReference type="SMART" id="SM00849"/>
    </source>
</evidence>
<dbReference type="NCBIfam" id="NF033105">
    <property type="entry name" value="bla_subclass_B3"/>
    <property type="match status" value="1"/>
</dbReference>
<proteinExistence type="predicted"/>
<name>A0A918YX61_9GAMM</name>
<dbReference type="RefSeq" id="WP_146474029.1">
    <property type="nucleotide sequence ID" value="NZ_BNCF01000003.1"/>
</dbReference>
<dbReference type="Pfam" id="PF00753">
    <property type="entry name" value="Lactamase_B"/>
    <property type="match status" value="1"/>
</dbReference>